<organism evidence="2 3">
    <name type="scientific">Gimesia chilikensis</name>
    <dbReference type="NCBI Taxonomy" id="2605989"/>
    <lineage>
        <taxon>Bacteria</taxon>
        <taxon>Pseudomonadati</taxon>
        <taxon>Planctomycetota</taxon>
        <taxon>Planctomycetia</taxon>
        <taxon>Planctomycetales</taxon>
        <taxon>Planctomycetaceae</taxon>
        <taxon>Gimesia</taxon>
    </lineage>
</organism>
<evidence type="ECO:0000313" key="3">
    <source>
        <dbReference type="Proteomes" id="UP000320421"/>
    </source>
</evidence>
<dbReference type="AlphaFoldDB" id="A0A517PYD8"/>
<protein>
    <submittedName>
        <fullName evidence="2">Uncharacterized protein</fullName>
    </submittedName>
</protein>
<evidence type="ECO:0000256" key="1">
    <source>
        <dbReference type="SAM" id="SignalP"/>
    </source>
</evidence>
<keyword evidence="3" id="KW-1185">Reference proteome</keyword>
<name>A0A517PYD8_9PLAN</name>
<dbReference type="RefSeq" id="WP_145193053.1">
    <property type="nucleotide sequence ID" value="NZ_CP036266.1"/>
</dbReference>
<dbReference type="Proteomes" id="UP000320421">
    <property type="component" value="Chromosome"/>
</dbReference>
<gene>
    <name evidence="2" type="ORF">HG66A1_62290</name>
</gene>
<reference evidence="2 3" key="1">
    <citation type="submission" date="2019-02" db="EMBL/GenBank/DDBJ databases">
        <title>Deep-cultivation of Planctomycetes and their phenomic and genomic characterization uncovers novel biology.</title>
        <authorList>
            <person name="Wiegand S."/>
            <person name="Jogler M."/>
            <person name="Boedeker C."/>
            <person name="Pinto D."/>
            <person name="Vollmers J."/>
            <person name="Rivas-Marin E."/>
            <person name="Kohn T."/>
            <person name="Peeters S.H."/>
            <person name="Heuer A."/>
            <person name="Rast P."/>
            <person name="Oberbeckmann S."/>
            <person name="Bunk B."/>
            <person name="Jeske O."/>
            <person name="Meyerdierks A."/>
            <person name="Storesund J.E."/>
            <person name="Kallscheuer N."/>
            <person name="Luecker S."/>
            <person name="Lage O.M."/>
            <person name="Pohl T."/>
            <person name="Merkel B.J."/>
            <person name="Hornburger P."/>
            <person name="Mueller R.-W."/>
            <person name="Bruemmer F."/>
            <person name="Labrenz M."/>
            <person name="Spormann A.M."/>
            <person name="Op den Camp H."/>
            <person name="Overmann J."/>
            <person name="Amann R."/>
            <person name="Jetten M.S.M."/>
            <person name="Mascher T."/>
            <person name="Medema M.H."/>
            <person name="Devos D.P."/>
            <person name="Kaster A.-K."/>
            <person name="Ovreas L."/>
            <person name="Rohde M."/>
            <person name="Galperin M.Y."/>
            <person name="Jogler C."/>
        </authorList>
    </citation>
    <scope>NUCLEOTIDE SEQUENCE [LARGE SCALE GENOMIC DNA]</scope>
    <source>
        <strain evidence="2 3">HG66A1</strain>
    </source>
</reference>
<accession>A0A517PYD8</accession>
<evidence type="ECO:0000313" key="2">
    <source>
        <dbReference type="EMBL" id="QDT24397.1"/>
    </source>
</evidence>
<feature type="chain" id="PRO_5022033818" evidence="1">
    <location>
        <begin position="30"/>
        <end position="73"/>
    </location>
</feature>
<feature type="signal peptide" evidence="1">
    <location>
        <begin position="1"/>
        <end position="29"/>
    </location>
</feature>
<proteinExistence type="predicted"/>
<dbReference type="EMBL" id="CP036266">
    <property type="protein sequence ID" value="QDT24397.1"/>
    <property type="molecule type" value="Genomic_DNA"/>
</dbReference>
<keyword evidence="1" id="KW-0732">Signal</keyword>
<sequence precursor="true">MAKHTLQQCTIFNPILSLLLLLSLHKLKAEDITPATFTSQQHSVVDEGNRTLTVHTQDGGISCDVVIPHSFSE</sequence>